<evidence type="ECO:0000313" key="4">
    <source>
        <dbReference type="Proteomes" id="UP000831151"/>
    </source>
</evidence>
<evidence type="ECO:0000313" key="3">
    <source>
        <dbReference type="EMBL" id="UQK59490.1"/>
    </source>
</evidence>
<proteinExistence type="predicted"/>
<reference evidence="3" key="1">
    <citation type="submission" date="2022-04" db="EMBL/GenBank/DDBJ databases">
        <title>Complete genome sequences of Ezakiella coagulans and Fenollaria massiliensis.</title>
        <authorList>
            <person name="France M.T."/>
            <person name="Clifford J."/>
            <person name="Narina S."/>
            <person name="Rutt L."/>
            <person name="Ravel J."/>
        </authorList>
    </citation>
    <scope>NUCLEOTIDE SEQUENCE</scope>
    <source>
        <strain evidence="3">C0061C2</strain>
    </source>
</reference>
<organism evidence="3 4">
    <name type="scientific">Fenollaria massiliensis</name>
    <dbReference type="NCBI Taxonomy" id="938288"/>
    <lineage>
        <taxon>Bacteria</taxon>
        <taxon>Bacillati</taxon>
        <taxon>Bacillota</taxon>
        <taxon>Clostridia</taxon>
        <taxon>Eubacteriales</taxon>
        <taxon>Fenollaria</taxon>
    </lineage>
</organism>
<sequence>MKKIFLCMSLTIMLLICASCSSDKPNDKAKTNSETKIASEDKKEASSSTEKNETSEESLNDEANDDSLVKDTVWQVEMTDNDKEWIEKNVKLLCSKDIDKIKSSLAGSAKTAVDKDPNLIIEALKPLEISGDIVKIEKVSMESGQDGDGSKAYIYQALCQGEKKKIYFNLARNIANQLISFQLSTADFEENQDELKEKYKAFINKSLEVIGTVKSKDYEAFKAYFGNVGAKEEDIKNLYDMILNDIDSLNSNSSKPQINIAEKEAKDVFADKSMQGKAIEILIKYLGDATKPILYYDFFYDEDMNIYNLTYRR</sequence>
<protein>
    <recommendedName>
        <fullName evidence="5">Lipoprotein</fullName>
    </recommendedName>
</protein>
<gene>
    <name evidence="3" type="ORF">M1R53_02190</name>
</gene>
<feature type="chain" id="PRO_5038389729" description="Lipoprotein" evidence="2">
    <location>
        <begin position="19"/>
        <end position="313"/>
    </location>
</feature>
<evidence type="ECO:0000256" key="1">
    <source>
        <dbReference type="SAM" id="MobiDB-lite"/>
    </source>
</evidence>
<keyword evidence="4" id="KW-1185">Reference proteome</keyword>
<dbReference type="AlphaFoldDB" id="A0A9E7DK78"/>
<feature type="compositionally biased region" description="Basic and acidic residues" evidence="1">
    <location>
        <begin position="24"/>
        <end position="54"/>
    </location>
</feature>
<name>A0A9E7DK78_9FIRM</name>
<dbReference type="Proteomes" id="UP000831151">
    <property type="component" value="Chromosome"/>
</dbReference>
<evidence type="ECO:0000256" key="2">
    <source>
        <dbReference type="SAM" id="SignalP"/>
    </source>
</evidence>
<accession>A0A9E7DK78</accession>
<dbReference type="RefSeq" id="WP_249242914.1">
    <property type="nucleotide sequence ID" value="NZ_CP096649.1"/>
</dbReference>
<dbReference type="EMBL" id="CP096649">
    <property type="protein sequence ID" value="UQK59490.1"/>
    <property type="molecule type" value="Genomic_DNA"/>
</dbReference>
<feature type="compositionally biased region" description="Acidic residues" evidence="1">
    <location>
        <begin position="55"/>
        <end position="64"/>
    </location>
</feature>
<dbReference type="KEGG" id="fms:M1R53_02190"/>
<feature type="signal peptide" evidence="2">
    <location>
        <begin position="1"/>
        <end position="18"/>
    </location>
</feature>
<keyword evidence="2" id="KW-0732">Signal</keyword>
<feature type="region of interest" description="Disordered" evidence="1">
    <location>
        <begin position="23"/>
        <end position="64"/>
    </location>
</feature>
<evidence type="ECO:0008006" key="5">
    <source>
        <dbReference type="Google" id="ProtNLM"/>
    </source>
</evidence>